<comment type="caution">
    <text evidence="2">The sequence shown here is derived from an EMBL/GenBank/DDBJ whole genome shotgun (WGS) entry which is preliminary data.</text>
</comment>
<evidence type="ECO:0000313" key="2">
    <source>
        <dbReference type="EMBL" id="GID43673.1"/>
    </source>
</evidence>
<name>A0ABQ3WBX7_9ACTN</name>
<feature type="region of interest" description="Disordered" evidence="1">
    <location>
        <begin position="37"/>
        <end position="84"/>
    </location>
</feature>
<proteinExistence type="predicted"/>
<evidence type="ECO:0000256" key="1">
    <source>
        <dbReference type="SAM" id="MobiDB-lite"/>
    </source>
</evidence>
<organism evidence="2">
    <name type="scientific">Actinoplanes campanulatus</name>
    <dbReference type="NCBI Taxonomy" id="113559"/>
    <lineage>
        <taxon>Bacteria</taxon>
        <taxon>Bacillati</taxon>
        <taxon>Actinomycetota</taxon>
        <taxon>Actinomycetes</taxon>
        <taxon>Micromonosporales</taxon>
        <taxon>Micromonosporaceae</taxon>
        <taxon>Actinoplanes</taxon>
    </lineage>
</organism>
<reference evidence="2" key="1">
    <citation type="submission" date="2021-01" db="EMBL/GenBank/DDBJ databases">
        <title>Whole genome shotgun sequence of Actinoplanes capillaceus NBRC 16408.</title>
        <authorList>
            <person name="Komaki H."/>
            <person name="Tamura T."/>
        </authorList>
    </citation>
    <scope>NUCLEOTIDE SEQUENCE [LARGE SCALE GENOMIC DNA]</scope>
    <source>
        <strain evidence="2">NBRC 16408</strain>
    </source>
</reference>
<protein>
    <submittedName>
        <fullName evidence="2">Uncharacterized protein</fullName>
    </submittedName>
</protein>
<accession>A0ABQ3WBX7</accession>
<gene>
    <name evidence="2" type="ORF">Aca07nite_09480</name>
</gene>
<sequence length="84" mass="8674">MSSSAANVTGCPDQASAFPRTAFMVATLIAGHHAPIPEEHHSGYAYPNPIPKGGDQLPRAPGDAAAGRSCRARPQGRARPALTN</sequence>
<dbReference type="EMBL" id="BOMF01000015">
    <property type="protein sequence ID" value="GID43673.1"/>
    <property type="molecule type" value="Genomic_DNA"/>
</dbReference>